<gene>
    <name evidence="2" type="ORF">K1W68_13150</name>
</gene>
<dbReference type="Proteomes" id="UP001202887">
    <property type="component" value="Unassembled WGS sequence"/>
</dbReference>
<accession>A0AAW5ETQ1</accession>
<evidence type="ECO:0000313" key="2">
    <source>
        <dbReference type="EMBL" id="MCJ8354924.1"/>
    </source>
</evidence>
<organism evidence="2 3">
    <name type="scientific">Novacetimonas hansenii</name>
    <name type="common">Komagataeibacter hansenii</name>
    <dbReference type="NCBI Taxonomy" id="436"/>
    <lineage>
        <taxon>Bacteria</taxon>
        <taxon>Pseudomonadati</taxon>
        <taxon>Pseudomonadota</taxon>
        <taxon>Alphaproteobacteria</taxon>
        <taxon>Acetobacterales</taxon>
        <taxon>Acetobacteraceae</taxon>
        <taxon>Novacetimonas</taxon>
    </lineage>
</organism>
<reference evidence="2" key="1">
    <citation type="journal article" date="2021" name="Polymers (Basel)">
        <title>Highly Stretchable Bacterial Cellulose Produced by Komagataeibacter hansenii SI1.</title>
        <authorList>
            <person name="Cielecka I."/>
            <person name="Ryngajllo M."/>
            <person name="Maniukiewicz W."/>
            <person name="Bielecki S."/>
        </authorList>
    </citation>
    <scope>NUCLEOTIDE SEQUENCE</scope>
    <source>
        <strain evidence="2">SI1</strain>
    </source>
</reference>
<evidence type="ECO:0000313" key="3">
    <source>
        <dbReference type="Proteomes" id="UP001202887"/>
    </source>
</evidence>
<feature type="compositionally biased region" description="Low complexity" evidence="1">
    <location>
        <begin position="61"/>
        <end position="71"/>
    </location>
</feature>
<evidence type="ECO:0000256" key="1">
    <source>
        <dbReference type="SAM" id="MobiDB-lite"/>
    </source>
</evidence>
<feature type="compositionally biased region" description="Low complexity" evidence="1">
    <location>
        <begin position="80"/>
        <end position="93"/>
    </location>
</feature>
<feature type="non-terminal residue" evidence="2">
    <location>
        <position position="130"/>
    </location>
</feature>
<dbReference type="EMBL" id="JAIBCX010000043">
    <property type="protein sequence ID" value="MCJ8354924.1"/>
    <property type="molecule type" value="Genomic_DNA"/>
</dbReference>
<protein>
    <submittedName>
        <fullName evidence="2">Uncharacterized protein</fullName>
    </submittedName>
</protein>
<dbReference type="AlphaFoldDB" id="A0AAW5ETQ1"/>
<proteinExistence type="predicted"/>
<name>A0AAW5ETQ1_NOVHA</name>
<comment type="caution">
    <text evidence="2">The sequence shown here is derived from an EMBL/GenBank/DDBJ whole genome shotgun (WGS) entry which is preliminary data.</text>
</comment>
<sequence>MPRLLPAPGRRGPRRCAVLLGATALWGMTVGGIAIGGAAMAGVAVLSVPATAWAQADASAFRTAAPAPAGDDGTDWGEGAPASSPVASPAATARGVRTAALDPASLEMRSVSYAPDPASLAMRSAPSAPV</sequence>
<feature type="region of interest" description="Disordered" evidence="1">
    <location>
        <begin position="61"/>
        <end position="94"/>
    </location>
</feature>
<reference evidence="2" key="2">
    <citation type="submission" date="2022-03" db="EMBL/GenBank/DDBJ databases">
        <authorList>
            <person name="Ryngajllo M."/>
            <person name="Jacek P."/>
            <person name="Kubiak K."/>
        </authorList>
    </citation>
    <scope>NUCLEOTIDE SEQUENCE</scope>
    <source>
        <strain evidence="2">SI1</strain>
    </source>
</reference>